<feature type="transmembrane region" description="Helical" evidence="6">
    <location>
        <begin position="132"/>
        <end position="151"/>
    </location>
</feature>
<dbReference type="EMBL" id="AP019870">
    <property type="protein sequence ID" value="BBN10603.1"/>
    <property type="molecule type" value="Genomic_DNA"/>
</dbReference>
<dbReference type="Pfam" id="PF00854">
    <property type="entry name" value="PTR2"/>
    <property type="match status" value="1"/>
</dbReference>
<dbReference type="GO" id="GO:0022857">
    <property type="term" value="F:transmembrane transporter activity"/>
    <property type="evidence" value="ECO:0007669"/>
    <property type="project" value="InterPro"/>
</dbReference>
<comment type="subcellular location">
    <subcellularLocation>
        <location evidence="1">Membrane</location>
        <topology evidence="1">Multi-pass membrane protein</topology>
    </subcellularLocation>
</comment>
<feature type="transmembrane region" description="Helical" evidence="6">
    <location>
        <begin position="192"/>
        <end position="211"/>
    </location>
</feature>
<evidence type="ECO:0000256" key="4">
    <source>
        <dbReference type="ARBA" id="ARBA00022989"/>
    </source>
</evidence>
<evidence type="ECO:0000256" key="6">
    <source>
        <dbReference type="SAM" id="Phobius"/>
    </source>
</evidence>
<accession>A0A176W5W2</accession>
<feature type="transmembrane region" description="Helical" evidence="6">
    <location>
        <begin position="66"/>
        <end position="85"/>
    </location>
</feature>
<feature type="transmembrane region" description="Helical" evidence="6">
    <location>
        <begin position="429"/>
        <end position="448"/>
    </location>
</feature>
<feature type="transmembrane region" description="Helical" evidence="6">
    <location>
        <begin position="217"/>
        <end position="239"/>
    </location>
</feature>
<reference evidence="8 9" key="1">
    <citation type="submission" date="2016-03" db="EMBL/GenBank/DDBJ databases">
        <title>Mechanisms controlling the formation of the plant cell surface in tip-growing cells are functionally conserved among land plants.</title>
        <authorList>
            <person name="Honkanen S."/>
            <person name="Jones V.A."/>
            <person name="Morieri G."/>
            <person name="Champion C."/>
            <person name="Hetherington A.J."/>
            <person name="Kelly S."/>
            <person name="Saint-Marcoux D."/>
            <person name="Proust H."/>
            <person name="Prescott H."/>
            <person name="Dolan L."/>
        </authorList>
    </citation>
    <scope>NUCLEOTIDE SEQUENCE [LARGE SCALE GENOMIC DNA]</scope>
    <source>
        <strain evidence="9">cv. Tak-1 and cv. Tak-2</strain>
        <tissue evidence="8">Whole gametophyte</tissue>
    </source>
</reference>
<organism evidence="8 9">
    <name type="scientific">Marchantia polymorpha subsp. ruderalis</name>
    <dbReference type="NCBI Taxonomy" id="1480154"/>
    <lineage>
        <taxon>Eukaryota</taxon>
        <taxon>Viridiplantae</taxon>
        <taxon>Streptophyta</taxon>
        <taxon>Embryophyta</taxon>
        <taxon>Marchantiophyta</taxon>
        <taxon>Marchantiopsida</taxon>
        <taxon>Marchantiidae</taxon>
        <taxon>Marchantiales</taxon>
        <taxon>Marchantiaceae</taxon>
        <taxon>Marchantia</taxon>
    </lineage>
</organism>
<dbReference type="PANTHER" id="PTHR11654">
    <property type="entry name" value="OLIGOPEPTIDE TRANSPORTER-RELATED"/>
    <property type="match status" value="1"/>
</dbReference>
<feature type="transmembrane region" description="Helical" evidence="6">
    <location>
        <begin position="378"/>
        <end position="400"/>
    </location>
</feature>
<keyword evidence="5 6" id="KW-0472">Membrane</keyword>
<sequence length="529" mass="58286">MDDSDGNLGRPLLEEEKQRRHVVLEAFTKYLLVQELLEMLALRGLLTILGLYLLESLHFSEEGATELVHLFFMGTLVSSIFGSFLSDGFMGKYRAIFFFSACELCGYIMLASSAIPNAAWQSSNLRKDLACFALLLVALGFGGLRPCTATFGGDQAMRAVRTTGAAAAIASDDEGDILTATEKTASRQFFSAYYIAMVGGTLLSSILFPLIRVQGNGSYFFVFLLPACSMPLGTISFWLGRNEYRFDPAEETLPSPIHGKQHRQAQASVEIADESGERIALEARRASIRDDWKVLLSALIVLSPTPFFTALHYQPSSTWVFQARKMDGHVPWLGGLTIPPDEIGAMKPIFVVFIIPILDELVYPFVEKHVMAVTNLRKMVVALFMATLAFVMAGVLQVVIDANLQEKQMGGIDVSGYANISRLWQVPQYIAISVAEVMMLIPAMEWSYHEAPKSMKTVVNAAHNAYQALGNLMIIVVVALLGQRVSKGTEDFVFAGLGAFGTTLMATFSYTYISRESRALQKHGKQQQD</sequence>
<dbReference type="Proteomes" id="UP001162541">
    <property type="component" value="Chromosome 5"/>
</dbReference>
<evidence type="ECO:0000256" key="5">
    <source>
        <dbReference type="ARBA" id="ARBA00023136"/>
    </source>
</evidence>
<gene>
    <name evidence="8" type="ORF">AXG93_115s1260</name>
    <name evidence="7" type="ORF">Mp_5g04930</name>
</gene>
<evidence type="ECO:0000313" key="10">
    <source>
        <dbReference type="Proteomes" id="UP001162541"/>
    </source>
</evidence>
<feature type="transmembrane region" description="Helical" evidence="6">
    <location>
        <begin position="36"/>
        <end position="54"/>
    </location>
</feature>
<evidence type="ECO:0008006" key="11">
    <source>
        <dbReference type="Google" id="ProtNLM"/>
    </source>
</evidence>
<proteinExistence type="inferred from homology"/>
<dbReference type="EMBL" id="LVLJ01001739">
    <property type="protein sequence ID" value="OAE28437.1"/>
    <property type="molecule type" value="Genomic_DNA"/>
</dbReference>
<reference evidence="7" key="2">
    <citation type="journal article" date="2019" name="Curr. Biol.">
        <title>Chromatin organization in early land plants reveals an ancestral association between H3K27me3, transposons, and constitutive heterochromatin.</title>
        <authorList>
            <person name="Montgomery S.A."/>
            <person name="Tanizawa Y."/>
            <person name="Galik B."/>
            <person name="Wang N."/>
            <person name="Ito T."/>
            <person name="Mochizuki T."/>
            <person name="Akimcheva S."/>
            <person name="Bowman J."/>
            <person name="Cognat V."/>
            <person name="Drouard L."/>
            <person name="Ekker H."/>
            <person name="Houng S."/>
            <person name="Kohchi T."/>
            <person name="Lin S."/>
            <person name="Liu L.D."/>
            <person name="Nakamura Y."/>
            <person name="Valeeva L.R."/>
            <person name="Shakirov E.V."/>
            <person name="Shippen D.E."/>
            <person name="Wei W."/>
            <person name="Yagura M."/>
            <person name="Yamaoka S."/>
            <person name="Yamato K.T."/>
            <person name="Liu C."/>
            <person name="Berger F."/>
        </authorList>
    </citation>
    <scope>NUCLEOTIDE SEQUENCE [LARGE SCALE GENOMIC DNA]</scope>
    <source>
        <strain evidence="7">Tak-1</strain>
    </source>
</reference>
<evidence type="ECO:0000256" key="1">
    <source>
        <dbReference type="ARBA" id="ARBA00004141"/>
    </source>
</evidence>
<reference evidence="10" key="3">
    <citation type="journal article" date="2020" name="Curr. Biol.">
        <title>Chromatin organization in early land plants reveals an ancestral association between H3K27me3, transposons, and constitutive heterochromatin.</title>
        <authorList>
            <person name="Montgomery S.A."/>
            <person name="Tanizawa Y."/>
            <person name="Galik B."/>
            <person name="Wang N."/>
            <person name="Ito T."/>
            <person name="Mochizuki T."/>
            <person name="Akimcheva S."/>
            <person name="Bowman J.L."/>
            <person name="Cognat V."/>
            <person name="Marechal-Drouard L."/>
            <person name="Ekker H."/>
            <person name="Hong S.F."/>
            <person name="Kohchi T."/>
            <person name="Lin S.S."/>
            <person name="Liu L.D."/>
            <person name="Nakamura Y."/>
            <person name="Valeeva L.R."/>
            <person name="Shakirov E.V."/>
            <person name="Shippen D.E."/>
            <person name="Wei W.L."/>
            <person name="Yagura M."/>
            <person name="Yamaoka S."/>
            <person name="Yamato K.T."/>
            <person name="Liu C."/>
            <person name="Berger F."/>
        </authorList>
    </citation>
    <scope>NUCLEOTIDE SEQUENCE [LARGE SCALE GENOMIC DNA]</scope>
    <source>
        <strain evidence="10">Tak-1</strain>
    </source>
</reference>
<feature type="transmembrane region" description="Helical" evidence="6">
    <location>
        <begin position="468"/>
        <end position="486"/>
    </location>
</feature>
<feature type="transmembrane region" description="Helical" evidence="6">
    <location>
        <begin position="492"/>
        <end position="513"/>
    </location>
</feature>
<evidence type="ECO:0000313" key="7">
    <source>
        <dbReference type="EMBL" id="BBN10603.1"/>
    </source>
</evidence>
<keyword evidence="4 6" id="KW-1133">Transmembrane helix</keyword>
<dbReference type="GO" id="GO:0016020">
    <property type="term" value="C:membrane"/>
    <property type="evidence" value="ECO:0007669"/>
    <property type="project" value="UniProtKB-SubCell"/>
</dbReference>
<dbReference type="SUPFAM" id="SSF103473">
    <property type="entry name" value="MFS general substrate transporter"/>
    <property type="match status" value="2"/>
</dbReference>
<evidence type="ECO:0000313" key="8">
    <source>
        <dbReference type="EMBL" id="OAE28437.1"/>
    </source>
</evidence>
<protein>
    <recommendedName>
        <fullName evidence="11">Major facilitator superfamily (MFS) profile domain-containing protein</fullName>
    </recommendedName>
</protein>
<evidence type="ECO:0000256" key="2">
    <source>
        <dbReference type="ARBA" id="ARBA00005982"/>
    </source>
</evidence>
<feature type="transmembrane region" description="Helical" evidence="6">
    <location>
        <begin position="349"/>
        <end position="366"/>
    </location>
</feature>
<dbReference type="Gene3D" id="1.20.1250.20">
    <property type="entry name" value="MFS general substrate transporter like domains"/>
    <property type="match status" value="1"/>
</dbReference>
<comment type="similarity">
    <text evidence="2">Belongs to the major facilitator superfamily. Proton-dependent oligopeptide transporter (POT/PTR) (TC 2.A.17) family.</text>
</comment>
<evidence type="ECO:0000256" key="3">
    <source>
        <dbReference type="ARBA" id="ARBA00022692"/>
    </source>
</evidence>
<feature type="transmembrane region" description="Helical" evidence="6">
    <location>
        <begin position="97"/>
        <end position="120"/>
    </location>
</feature>
<evidence type="ECO:0000313" key="9">
    <source>
        <dbReference type="Proteomes" id="UP000077202"/>
    </source>
</evidence>
<dbReference type="AlphaFoldDB" id="A0A176W5W2"/>
<dbReference type="InterPro" id="IPR036259">
    <property type="entry name" value="MFS_trans_sf"/>
</dbReference>
<name>A0A176W5W2_MARPO</name>
<dbReference type="InterPro" id="IPR000109">
    <property type="entry name" value="POT_fam"/>
</dbReference>
<feature type="transmembrane region" description="Helical" evidence="6">
    <location>
        <begin position="294"/>
        <end position="313"/>
    </location>
</feature>
<keyword evidence="9" id="KW-1185">Reference proteome</keyword>
<keyword evidence="3 6" id="KW-0812">Transmembrane</keyword>
<dbReference type="Proteomes" id="UP000077202">
    <property type="component" value="Unassembled WGS sequence"/>
</dbReference>